<dbReference type="GO" id="GO:0070534">
    <property type="term" value="P:protein K63-linked ubiquitination"/>
    <property type="evidence" value="ECO:0007669"/>
    <property type="project" value="UniProtKB-UniRule"/>
</dbReference>
<dbReference type="Pfam" id="PF04564">
    <property type="entry name" value="U-box"/>
    <property type="match status" value="1"/>
</dbReference>
<keyword evidence="9 15" id="KW-0227">DNA damage</keyword>
<dbReference type="InterPro" id="IPR055340">
    <property type="entry name" value="RING-Ubox_PRP19"/>
</dbReference>
<keyword evidence="6 15" id="KW-0808">Transferase</keyword>
<dbReference type="SMART" id="SM00504">
    <property type="entry name" value="Ubox"/>
    <property type="match status" value="1"/>
</dbReference>
<dbReference type="PROSITE" id="PS50294">
    <property type="entry name" value="WD_REPEATS_REGION"/>
    <property type="match status" value="2"/>
</dbReference>
<dbReference type="InterPro" id="IPR013915">
    <property type="entry name" value="Prp19_cc"/>
</dbReference>
<proteinExistence type="inferred from homology"/>
<dbReference type="Gene3D" id="3.30.40.10">
    <property type="entry name" value="Zinc/RING finger domain, C3HC4 (zinc finger)"/>
    <property type="match status" value="1"/>
</dbReference>
<comment type="pathway">
    <text evidence="2 15">Protein modification; protein ubiquitination.</text>
</comment>
<evidence type="ECO:0000256" key="12">
    <source>
        <dbReference type="ARBA" id="ARBA00023204"/>
    </source>
</evidence>
<keyword evidence="18" id="KW-1185">Reference proteome</keyword>
<dbReference type="AlphaFoldDB" id="A0A7J7MND1"/>
<comment type="caution">
    <text evidence="17">The sequence shown here is derived from an EMBL/GenBank/DDBJ whole genome shotgun (WGS) entry which is preliminary data.</text>
</comment>
<comment type="catalytic activity">
    <reaction evidence="15">
        <text>S-ubiquitinyl-[E2 ubiquitin-conjugating enzyme]-L-cysteine + [acceptor protein]-L-lysine = [E2 ubiquitin-conjugating enzyme]-L-cysteine + N(6)-ubiquitinyl-[acceptor protein]-L-lysine.</text>
        <dbReference type="EC" id="2.3.2.27"/>
    </reaction>
</comment>
<evidence type="ECO:0000256" key="1">
    <source>
        <dbReference type="ARBA" id="ARBA00004123"/>
    </source>
</evidence>
<dbReference type="GO" id="GO:0071006">
    <property type="term" value="C:U2-type catalytic step 1 spliceosome"/>
    <property type="evidence" value="ECO:0007669"/>
    <property type="project" value="TreeGrafter"/>
</dbReference>
<evidence type="ECO:0000256" key="14">
    <source>
        <dbReference type="PROSITE-ProRule" id="PRU00221"/>
    </source>
</evidence>
<dbReference type="FunFam" id="3.30.40.10:FF:000027">
    <property type="entry name" value="Pre-mRNA-processing factor 19, putative"/>
    <property type="match status" value="1"/>
</dbReference>
<dbReference type="GO" id="GO:0006281">
    <property type="term" value="P:DNA repair"/>
    <property type="evidence" value="ECO:0007669"/>
    <property type="project" value="UniProtKB-KW"/>
</dbReference>
<dbReference type="PANTHER" id="PTHR43995">
    <property type="entry name" value="PRE-MRNA-PROCESSING FACTOR 19"/>
    <property type="match status" value="1"/>
</dbReference>
<gene>
    <name evidence="17" type="ORF">GIB67_009071</name>
</gene>
<dbReference type="GO" id="GO:0061630">
    <property type="term" value="F:ubiquitin protein ligase activity"/>
    <property type="evidence" value="ECO:0007669"/>
    <property type="project" value="UniProtKB-UniRule"/>
</dbReference>
<feature type="repeat" description="WD" evidence="14">
    <location>
        <begin position="267"/>
        <end position="299"/>
    </location>
</feature>
<dbReference type="GO" id="GO:0000974">
    <property type="term" value="C:Prp19 complex"/>
    <property type="evidence" value="ECO:0007669"/>
    <property type="project" value="UniProtKB-UniRule"/>
</dbReference>
<evidence type="ECO:0000256" key="3">
    <source>
        <dbReference type="ARBA" id="ARBA00006388"/>
    </source>
</evidence>
<dbReference type="InterPro" id="IPR038959">
    <property type="entry name" value="Prp19"/>
</dbReference>
<evidence type="ECO:0000256" key="11">
    <source>
        <dbReference type="ARBA" id="ARBA00023187"/>
    </source>
</evidence>
<dbReference type="InterPro" id="IPR013083">
    <property type="entry name" value="Znf_RING/FYVE/PHD"/>
</dbReference>
<accession>A0A7J7MND1</accession>
<dbReference type="PROSITE" id="PS51698">
    <property type="entry name" value="U_BOX"/>
    <property type="match status" value="1"/>
</dbReference>
<sequence>MICAISGEVPEEPVVAKNSGLLFERRLIERHIKDSGKCPITGEPLTMSDIVAIKANKTVKPRSLQAASIPGLLGLFQNEWDALMLSNFALEQQLHTARQELSTALYQHDSACRVIARIIKEKDEARALLAQAERQIPLSASVTTVSTTSNGKRAAEDEEAVPAGKRIRLGISEDIIDEIADCNTKLSVQRKKRQISSTLAPVEALERYTQLSSHPLHKTNKPGILSADIHLSKQGSFFDRQNIIATGGVDTNAVLFNQSSGQILSTLSGHSKKVTTVRFAHRDELFLTGSADKTVRIWQGSEDGNYNCRHILKDHTAESNVAKFEGHTGPVTALSFSENGYFLASAAHDGVKLWDLRKLKNFRTFSPYDSNTPTNSVEFDHSGSYLAVAGSDVRVYKVGNLRSDWDCVKTFPDLSGTEKTTCVKFGPDAKYLAVGSMDRNLRIFGLPEDRPEES</sequence>
<evidence type="ECO:0000313" key="18">
    <source>
        <dbReference type="Proteomes" id="UP000541444"/>
    </source>
</evidence>
<evidence type="ECO:0000256" key="7">
    <source>
        <dbReference type="ARBA" id="ARBA00022728"/>
    </source>
</evidence>
<dbReference type="Gene3D" id="2.130.10.10">
    <property type="entry name" value="YVTN repeat-like/Quinoprotein amine dehydrogenase"/>
    <property type="match status" value="2"/>
</dbReference>
<feature type="repeat" description="WD" evidence="14">
    <location>
        <begin position="324"/>
        <end position="364"/>
    </location>
</feature>
<evidence type="ECO:0000259" key="16">
    <source>
        <dbReference type="PROSITE" id="PS51698"/>
    </source>
</evidence>
<dbReference type="CDD" id="cd16656">
    <property type="entry name" value="RING-Ubox_PRP19"/>
    <property type="match status" value="1"/>
</dbReference>
<dbReference type="Proteomes" id="UP000541444">
    <property type="component" value="Unassembled WGS sequence"/>
</dbReference>
<feature type="domain" description="U-box" evidence="16">
    <location>
        <begin position="1"/>
        <end position="70"/>
    </location>
</feature>
<evidence type="ECO:0000256" key="9">
    <source>
        <dbReference type="ARBA" id="ARBA00022763"/>
    </source>
</evidence>
<dbReference type="Pfam" id="PF08606">
    <property type="entry name" value="Prp19"/>
    <property type="match status" value="1"/>
</dbReference>
<dbReference type="PROSITE" id="PS50082">
    <property type="entry name" value="WD_REPEATS_2"/>
    <property type="match status" value="2"/>
</dbReference>
<dbReference type="InterPro" id="IPR001680">
    <property type="entry name" value="WD40_rpt"/>
</dbReference>
<dbReference type="EMBL" id="JACGCM010001337">
    <property type="protein sequence ID" value="KAF6156413.1"/>
    <property type="molecule type" value="Genomic_DNA"/>
</dbReference>
<evidence type="ECO:0000256" key="15">
    <source>
        <dbReference type="RuleBase" id="RU367101"/>
    </source>
</evidence>
<evidence type="ECO:0000256" key="13">
    <source>
        <dbReference type="ARBA" id="ARBA00023242"/>
    </source>
</evidence>
<keyword evidence="12 15" id="KW-0234">DNA repair</keyword>
<evidence type="ECO:0000256" key="5">
    <source>
        <dbReference type="ARBA" id="ARBA00022664"/>
    </source>
</evidence>
<keyword evidence="7 15" id="KW-0747">Spliceosome</keyword>
<dbReference type="PANTHER" id="PTHR43995:SF1">
    <property type="entry name" value="PRE-MRNA-PROCESSING FACTOR 19"/>
    <property type="match status" value="1"/>
</dbReference>
<dbReference type="SUPFAM" id="SSF57850">
    <property type="entry name" value="RING/U-box"/>
    <property type="match status" value="1"/>
</dbReference>
<keyword evidence="5 15" id="KW-0507">mRNA processing</keyword>
<keyword evidence="10 15" id="KW-0833">Ubl conjugation pathway</keyword>
<dbReference type="UniPathway" id="UPA00143"/>
<comment type="subcellular location">
    <subcellularLocation>
        <location evidence="1 15">Nucleus</location>
    </subcellularLocation>
</comment>
<keyword evidence="4 14" id="KW-0853">WD repeat</keyword>
<evidence type="ECO:0000256" key="6">
    <source>
        <dbReference type="ARBA" id="ARBA00022679"/>
    </source>
</evidence>
<dbReference type="InterPro" id="IPR003613">
    <property type="entry name" value="Ubox_domain"/>
</dbReference>
<dbReference type="EC" id="2.3.2.27" evidence="15"/>
<keyword evidence="8" id="KW-0677">Repeat</keyword>
<keyword evidence="11 15" id="KW-0508">mRNA splicing</keyword>
<evidence type="ECO:0000256" key="2">
    <source>
        <dbReference type="ARBA" id="ARBA00004906"/>
    </source>
</evidence>
<comment type="similarity">
    <text evidence="3 15">Belongs to the WD repeat PRP19 family.</text>
</comment>
<dbReference type="SMART" id="SM00320">
    <property type="entry name" value="WD40"/>
    <property type="match status" value="5"/>
</dbReference>
<dbReference type="InterPro" id="IPR015943">
    <property type="entry name" value="WD40/YVTN_repeat-like_dom_sf"/>
</dbReference>
<evidence type="ECO:0000256" key="10">
    <source>
        <dbReference type="ARBA" id="ARBA00022786"/>
    </source>
</evidence>
<comment type="subunit">
    <text evidence="15">Homotetramer.</text>
</comment>
<reference evidence="17 18" key="1">
    <citation type="journal article" date="2020" name="IScience">
        <title>Genome Sequencing of the Endangered Kingdonia uniflora (Circaeasteraceae, Ranunculales) Reveals Potential Mechanisms of Evolutionary Specialization.</title>
        <authorList>
            <person name="Sun Y."/>
            <person name="Deng T."/>
            <person name="Zhang A."/>
            <person name="Moore M.J."/>
            <person name="Landis J.B."/>
            <person name="Lin N."/>
            <person name="Zhang H."/>
            <person name="Zhang X."/>
            <person name="Huang J."/>
            <person name="Zhang X."/>
            <person name="Sun H."/>
            <person name="Wang H."/>
        </authorList>
    </citation>
    <scope>NUCLEOTIDE SEQUENCE [LARGE SCALE GENOMIC DNA]</scope>
    <source>
        <strain evidence="17">TB1705</strain>
        <tissue evidence="17">Leaf</tissue>
    </source>
</reference>
<evidence type="ECO:0000313" key="17">
    <source>
        <dbReference type="EMBL" id="KAF6156413.1"/>
    </source>
</evidence>
<organism evidence="17 18">
    <name type="scientific">Kingdonia uniflora</name>
    <dbReference type="NCBI Taxonomy" id="39325"/>
    <lineage>
        <taxon>Eukaryota</taxon>
        <taxon>Viridiplantae</taxon>
        <taxon>Streptophyta</taxon>
        <taxon>Embryophyta</taxon>
        <taxon>Tracheophyta</taxon>
        <taxon>Spermatophyta</taxon>
        <taxon>Magnoliopsida</taxon>
        <taxon>Ranunculales</taxon>
        <taxon>Circaeasteraceae</taxon>
        <taxon>Kingdonia</taxon>
    </lineage>
</organism>
<dbReference type="SUPFAM" id="SSF50978">
    <property type="entry name" value="WD40 repeat-like"/>
    <property type="match status" value="1"/>
</dbReference>
<dbReference type="GO" id="GO:0000398">
    <property type="term" value="P:mRNA splicing, via spliceosome"/>
    <property type="evidence" value="ECO:0007669"/>
    <property type="project" value="InterPro"/>
</dbReference>
<dbReference type="GO" id="GO:0005737">
    <property type="term" value="C:cytoplasm"/>
    <property type="evidence" value="ECO:0007669"/>
    <property type="project" value="TreeGrafter"/>
</dbReference>
<evidence type="ECO:0000256" key="4">
    <source>
        <dbReference type="ARBA" id="ARBA00022574"/>
    </source>
</evidence>
<dbReference type="Pfam" id="PF00400">
    <property type="entry name" value="WD40"/>
    <property type="match status" value="3"/>
</dbReference>
<name>A0A7J7MND1_9MAGN</name>
<evidence type="ECO:0000256" key="8">
    <source>
        <dbReference type="ARBA" id="ARBA00022737"/>
    </source>
</evidence>
<protein>
    <recommendedName>
        <fullName evidence="15">Pre-mRNA-processing factor 19</fullName>
        <ecNumber evidence="15">2.3.2.27</ecNumber>
    </recommendedName>
</protein>
<keyword evidence="13 15" id="KW-0539">Nucleus</keyword>
<comment type="function">
    <text evidence="15">Ubiquitin-protein ligase which is mainly involved pre-mRNA splicing and DNA repair. Required for pre-mRNA splicing as component of the spliceosome.</text>
</comment>
<dbReference type="OrthoDB" id="687049at2759"/>
<dbReference type="InterPro" id="IPR036322">
    <property type="entry name" value="WD40_repeat_dom_sf"/>
</dbReference>